<dbReference type="InterPro" id="IPR029069">
    <property type="entry name" value="HotDog_dom_sf"/>
</dbReference>
<dbReference type="Pfam" id="PF03061">
    <property type="entry name" value="4HBT"/>
    <property type="match status" value="1"/>
</dbReference>
<keyword evidence="5" id="KW-1185">Reference proteome</keyword>
<accession>A0ABW5B9E6</accession>
<dbReference type="Gene3D" id="3.10.129.10">
    <property type="entry name" value="Hotdog Thioesterase"/>
    <property type="match status" value="1"/>
</dbReference>
<evidence type="ECO:0000313" key="4">
    <source>
        <dbReference type="EMBL" id="MFD2202508.1"/>
    </source>
</evidence>
<gene>
    <name evidence="4" type="ORF">ACFSKV_13110</name>
</gene>
<dbReference type="RefSeq" id="WP_380803507.1">
    <property type="nucleotide sequence ID" value="NZ_JBHUIV010000018.1"/>
</dbReference>
<reference evidence="5" key="1">
    <citation type="journal article" date="2019" name="Int. J. Syst. Evol. Microbiol.">
        <title>The Global Catalogue of Microorganisms (GCM) 10K type strain sequencing project: providing services to taxonomists for standard genome sequencing and annotation.</title>
        <authorList>
            <consortium name="The Broad Institute Genomics Platform"/>
            <consortium name="The Broad Institute Genome Sequencing Center for Infectious Disease"/>
            <person name="Wu L."/>
            <person name="Ma J."/>
        </authorList>
    </citation>
    <scope>NUCLEOTIDE SEQUENCE [LARGE SCALE GENOMIC DNA]</scope>
    <source>
        <strain evidence="5">KCTC 19812</strain>
    </source>
</reference>
<evidence type="ECO:0000256" key="2">
    <source>
        <dbReference type="ARBA" id="ARBA00022801"/>
    </source>
</evidence>
<dbReference type="NCBIfam" id="TIGR00369">
    <property type="entry name" value="unchar_dom_1"/>
    <property type="match status" value="1"/>
</dbReference>
<dbReference type="PANTHER" id="PTHR43240:SF5">
    <property type="entry name" value="1,4-DIHYDROXY-2-NAPHTHOYL-COA THIOESTERASE 1"/>
    <property type="match status" value="1"/>
</dbReference>
<dbReference type="CDD" id="cd03443">
    <property type="entry name" value="PaaI_thioesterase"/>
    <property type="match status" value="1"/>
</dbReference>
<protein>
    <submittedName>
        <fullName evidence="4">Hotdog fold thioesterase</fullName>
    </submittedName>
</protein>
<name>A0ABW5B9E6_9BACT</name>
<sequence>MIFPPNLSLEEINSWGKNTMTDFLEIRFTHIGDDYLEATMPVSPKTKQPLGLLHGGANIVLAETLGSVAATLTVNQKNQFCVGLEINANHLKSVKEGLVRGITKPIHLGKKTQVWEIKIYTENGDLSCISRITMAIMDKKQHA</sequence>
<evidence type="ECO:0000256" key="1">
    <source>
        <dbReference type="ARBA" id="ARBA00008324"/>
    </source>
</evidence>
<comment type="caution">
    <text evidence="4">The sequence shown here is derived from an EMBL/GenBank/DDBJ whole genome shotgun (WGS) entry which is preliminary data.</text>
</comment>
<dbReference type="SUPFAM" id="SSF54637">
    <property type="entry name" value="Thioesterase/thiol ester dehydrase-isomerase"/>
    <property type="match status" value="1"/>
</dbReference>
<keyword evidence="2" id="KW-0378">Hydrolase</keyword>
<evidence type="ECO:0000313" key="5">
    <source>
        <dbReference type="Proteomes" id="UP001597414"/>
    </source>
</evidence>
<evidence type="ECO:0000259" key="3">
    <source>
        <dbReference type="Pfam" id="PF03061"/>
    </source>
</evidence>
<dbReference type="InterPro" id="IPR006683">
    <property type="entry name" value="Thioestr_dom"/>
</dbReference>
<feature type="domain" description="Thioesterase" evidence="3">
    <location>
        <begin position="51"/>
        <end position="128"/>
    </location>
</feature>
<organism evidence="4 5">
    <name type="scientific">Shivajiella indica</name>
    <dbReference type="NCBI Taxonomy" id="872115"/>
    <lineage>
        <taxon>Bacteria</taxon>
        <taxon>Pseudomonadati</taxon>
        <taxon>Bacteroidota</taxon>
        <taxon>Cytophagia</taxon>
        <taxon>Cytophagales</taxon>
        <taxon>Cyclobacteriaceae</taxon>
        <taxon>Shivajiella</taxon>
    </lineage>
</organism>
<dbReference type="EMBL" id="JBHUIV010000018">
    <property type="protein sequence ID" value="MFD2202508.1"/>
    <property type="molecule type" value="Genomic_DNA"/>
</dbReference>
<dbReference type="PANTHER" id="PTHR43240">
    <property type="entry name" value="1,4-DIHYDROXY-2-NAPHTHOYL-COA THIOESTERASE 1"/>
    <property type="match status" value="1"/>
</dbReference>
<proteinExistence type="inferred from homology"/>
<dbReference type="Proteomes" id="UP001597414">
    <property type="component" value="Unassembled WGS sequence"/>
</dbReference>
<dbReference type="InterPro" id="IPR003736">
    <property type="entry name" value="PAAI_dom"/>
</dbReference>
<comment type="similarity">
    <text evidence="1">Belongs to the thioesterase PaaI family.</text>
</comment>